<gene>
    <name evidence="2" type="ORF">H6A60_02355</name>
</gene>
<name>A0ABS2DPT7_9BURK</name>
<feature type="domain" description="CinA C-terminal" evidence="1">
    <location>
        <begin position="12"/>
        <end position="165"/>
    </location>
</feature>
<dbReference type="InterPro" id="IPR036653">
    <property type="entry name" value="CinA-like_C"/>
</dbReference>
<comment type="caution">
    <text evidence="2">The sequence shown here is derived from an EMBL/GenBank/DDBJ whole genome shotgun (WGS) entry which is preliminary data.</text>
</comment>
<dbReference type="NCBIfam" id="TIGR00199">
    <property type="entry name" value="PncC_domain"/>
    <property type="match status" value="1"/>
</dbReference>
<dbReference type="Pfam" id="PF02464">
    <property type="entry name" value="CinA"/>
    <property type="match status" value="1"/>
</dbReference>
<evidence type="ECO:0000259" key="1">
    <source>
        <dbReference type="Pfam" id="PF02464"/>
    </source>
</evidence>
<organism evidence="2 3">
    <name type="scientific">Sutterella massiliensis</name>
    <dbReference type="NCBI Taxonomy" id="1816689"/>
    <lineage>
        <taxon>Bacteria</taxon>
        <taxon>Pseudomonadati</taxon>
        <taxon>Pseudomonadota</taxon>
        <taxon>Betaproteobacteria</taxon>
        <taxon>Burkholderiales</taxon>
        <taxon>Sutterellaceae</taxon>
        <taxon>Sutterella</taxon>
    </lineage>
</organism>
<keyword evidence="3" id="KW-1185">Reference proteome</keyword>
<evidence type="ECO:0000313" key="3">
    <source>
        <dbReference type="Proteomes" id="UP000715095"/>
    </source>
</evidence>
<dbReference type="Gene3D" id="3.90.950.20">
    <property type="entry name" value="CinA-like"/>
    <property type="match status" value="1"/>
</dbReference>
<accession>A0ABS2DPT7</accession>
<dbReference type="EMBL" id="JACJJC010000002">
    <property type="protein sequence ID" value="MBM6703349.1"/>
    <property type="molecule type" value="Genomic_DNA"/>
</dbReference>
<dbReference type="SUPFAM" id="SSF142433">
    <property type="entry name" value="CinA-like"/>
    <property type="match status" value="1"/>
</dbReference>
<evidence type="ECO:0000313" key="2">
    <source>
        <dbReference type="EMBL" id="MBM6703349.1"/>
    </source>
</evidence>
<reference evidence="2 3" key="1">
    <citation type="journal article" date="2021" name="Sci. Rep.">
        <title>The distribution of antibiotic resistance genes in chicken gut microbiota commensals.</title>
        <authorList>
            <person name="Juricova H."/>
            <person name="Matiasovicova J."/>
            <person name="Kubasova T."/>
            <person name="Cejkova D."/>
            <person name="Rychlik I."/>
        </authorList>
    </citation>
    <scope>NUCLEOTIDE SEQUENCE [LARGE SCALE GENOMIC DNA]</scope>
    <source>
        <strain evidence="2 3">An829</strain>
    </source>
</reference>
<protein>
    <submittedName>
        <fullName evidence="2">CinA family protein</fullName>
    </submittedName>
</protein>
<proteinExistence type="predicted"/>
<dbReference type="Proteomes" id="UP000715095">
    <property type="component" value="Unassembled WGS sequence"/>
</dbReference>
<sequence length="179" mass="18067">MADLNEQAALAAEILGSLALEGRHTIATAESLTGGAVSAAITSVAGASQWFERGFVVYTARAKSEMLDVPPELIEKEGVVSLAVAHAMARGAAARSTADLSVALTGVAGPTGGTPETPVGTVCIGWGQKLFDGTVVTAARRINVPGSRATVIAGAKRVALQGLIALIKGENPAGMPCEF</sequence>
<dbReference type="InterPro" id="IPR008136">
    <property type="entry name" value="CinA_C"/>
</dbReference>